<dbReference type="InterPro" id="IPR007507">
    <property type="entry name" value="Glycos_transf_N"/>
</dbReference>
<evidence type="ECO:0000259" key="8">
    <source>
        <dbReference type="Pfam" id="PF04413"/>
    </source>
</evidence>
<dbReference type="InterPro" id="IPR038107">
    <property type="entry name" value="Glycos_transf_N_sf"/>
</dbReference>
<keyword evidence="7" id="KW-1133">Transmembrane helix</keyword>
<comment type="pathway">
    <text evidence="1 7">Bacterial outer membrane biogenesis; LPS core biosynthesis.</text>
</comment>
<keyword evidence="4 7" id="KW-0808">Transferase</keyword>
<dbReference type="Proteomes" id="UP001060012">
    <property type="component" value="Chromosome"/>
</dbReference>
<evidence type="ECO:0000256" key="1">
    <source>
        <dbReference type="ARBA" id="ARBA00004713"/>
    </source>
</evidence>
<dbReference type="RefSeq" id="WP_254576181.1">
    <property type="nucleotide sequence ID" value="NZ_CP100595.1"/>
</dbReference>
<evidence type="ECO:0000256" key="6">
    <source>
        <dbReference type="ARBA" id="ARBA00049183"/>
    </source>
</evidence>
<protein>
    <recommendedName>
        <fullName evidence="3 7">3-deoxy-D-manno-octulosonic acid transferase</fullName>
        <shortName evidence="7">Kdo transferase</shortName>
        <ecNumber evidence="2 7">2.4.99.12</ecNumber>
    </recommendedName>
    <alternativeName>
        <fullName evidence="5 7">Lipid IV(A) 3-deoxy-D-manno-octulosonic acid transferase</fullName>
    </alternativeName>
</protein>
<keyword evidence="10" id="KW-1185">Reference proteome</keyword>
<dbReference type="EMBL" id="CP100595">
    <property type="protein sequence ID" value="UTJ06000.1"/>
    <property type="molecule type" value="Genomic_DNA"/>
</dbReference>
<comment type="function">
    <text evidence="7">Involved in lipopolysaccharide (LPS) biosynthesis. Catalyzes the transfer of 3-deoxy-D-manno-octulosonate (Kdo) residue(s) from CMP-Kdo to lipid IV(A), the tetraacyldisaccharide-1,4'-bisphosphate precursor of lipid A.</text>
</comment>
<keyword evidence="9" id="KW-0328">Glycosyltransferase</keyword>
<keyword evidence="7" id="KW-0448">Lipopolysaccharide biosynthesis</keyword>
<sequence>MSLFSIFYYILLFVIYILALPYLIYKSRTTKYKEAIPAKFFLKSNKKFKENGVWFHSCSMGETKAIKPLLDEFSTLANVSVITNTGYEEAEKSTSNVRYLPFEIFLPFWVNKQKVLVVMEAELWYMLFLCAKAKGAKTFLINARISDRSYNSYKKLSFFYKKVFENIDKVFAQSQVDKKRLESLGAKNVEVIGNIKLAQLPKVENIFDKLDSNVITAASTHEKEEELVLNAYKKSFGKLLIVPRHPERFEKVDLLIKEFVENSDISYHKFSTKQNFESDIILIDKMGILNEIFAISDTVVLGGAFEKIGGHNPIEPAYFSCKIISGQNIFNQKPLFECVENYYLIENEQLGEYLYKLDTLEKSQLTKIGSLEPIIKEINGNL</sequence>
<keyword evidence="7" id="KW-0472">Membrane</keyword>
<keyword evidence="7" id="KW-1003">Cell membrane</keyword>
<dbReference type="PANTHER" id="PTHR42755:SF1">
    <property type="entry name" value="3-DEOXY-D-MANNO-OCTULOSONIC ACID TRANSFERASE, MITOCHONDRIAL-RELATED"/>
    <property type="match status" value="1"/>
</dbReference>
<comment type="catalytic activity">
    <reaction evidence="6 7">
        <text>lipid IVA (E. coli) + CMP-3-deoxy-beta-D-manno-octulosonate = alpha-Kdo-(2-&gt;6)-lipid IVA (E. coli) + CMP + H(+)</text>
        <dbReference type="Rhea" id="RHEA:28066"/>
        <dbReference type="ChEBI" id="CHEBI:15378"/>
        <dbReference type="ChEBI" id="CHEBI:58603"/>
        <dbReference type="ChEBI" id="CHEBI:60364"/>
        <dbReference type="ChEBI" id="CHEBI:60377"/>
        <dbReference type="ChEBI" id="CHEBI:85987"/>
        <dbReference type="EC" id="2.4.99.12"/>
    </reaction>
</comment>
<dbReference type="Pfam" id="PF04413">
    <property type="entry name" value="Glycos_transf_N"/>
    <property type="match status" value="1"/>
</dbReference>
<organism evidence="9 10">
    <name type="scientific">Arcobacter roscoffensis</name>
    <dbReference type="NCBI Taxonomy" id="2961520"/>
    <lineage>
        <taxon>Bacteria</taxon>
        <taxon>Pseudomonadati</taxon>
        <taxon>Campylobacterota</taxon>
        <taxon>Epsilonproteobacteria</taxon>
        <taxon>Campylobacterales</taxon>
        <taxon>Arcobacteraceae</taxon>
        <taxon>Arcobacter</taxon>
    </lineage>
</organism>
<name>A0ABY5E2P8_9BACT</name>
<evidence type="ECO:0000256" key="7">
    <source>
        <dbReference type="RuleBase" id="RU365103"/>
    </source>
</evidence>
<dbReference type="NCBIfam" id="NF004389">
    <property type="entry name" value="PRK05749.1-5"/>
    <property type="match status" value="1"/>
</dbReference>
<feature type="transmembrane region" description="Helical" evidence="7">
    <location>
        <begin position="6"/>
        <end position="25"/>
    </location>
</feature>
<evidence type="ECO:0000256" key="2">
    <source>
        <dbReference type="ARBA" id="ARBA00012621"/>
    </source>
</evidence>
<proteinExistence type="inferred from homology"/>
<accession>A0ABY5E2P8</accession>
<evidence type="ECO:0000256" key="4">
    <source>
        <dbReference type="ARBA" id="ARBA00022679"/>
    </source>
</evidence>
<gene>
    <name evidence="9" type="primary">waaA</name>
    <name evidence="9" type="ORF">NJU99_12175</name>
</gene>
<feature type="domain" description="3-deoxy-D-manno-octulosonic-acid transferase N-terminal" evidence="8">
    <location>
        <begin position="45"/>
        <end position="198"/>
    </location>
</feature>
<dbReference type="GO" id="GO:0043842">
    <property type="term" value="F:Kdo transferase activity"/>
    <property type="evidence" value="ECO:0007669"/>
    <property type="project" value="UniProtKB-EC"/>
</dbReference>
<evidence type="ECO:0000313" key="9">
    <source>
        <dbReference type="EMBL" id="UTJ06000.1"/>
    </source>
</evidence>
<dbReference type="Gene3D" id="3.40.50.11720">
    <property type="entry name" value="3-Deoxy-D-manno-octulosonic-acid transferase, N-terminal domain"/>
    <property type="match status" value="1"/>
</dbReference>
<keyword evidence="7" id="KW-0812">Transmembrane</keyword>
<comment type="subcellular location">
    <subcellularLocation>
        <location evidence="7">Cell membrane</location>
    </subcellularLocation>
</comment>
<dbReference type="EC" id="2.4.99.12" evidence="2 7"/>
<comment type="similarity">
    <text evidence="7">Belongs to the glycosyltransferase group 1 family.</text>
</comment>
<dbReference type="Gene3D" id="3.40.50.2000">
    <property type="entry name" value="Glycogen Phosphorylase B"/>
    <property type="match status" value="1"/>
</dbReference>
<dbReference type="InterPro" id="IPR039901">
    <property type="entry name" value="Kdotransferase"/>
</dbReference>
<evidence type="ECO:0000256" key="3">
    <source>
        <dbReference type="ARBA" id="ARBA00019077"/>
    </source>
</evidence>
<reference evidence="9" key="1">
    <citation type="submission" date="2022-07" db="EMBL/GenBank/DDBJ databases">
        <title>Arcobacter roscoffensis sp. nov., a marine bacterium isolated from coastal seawater collected from Roscoff, France.</title>
        <authorList>
            <person name="Pascual J."/>
            <person name="Lepeaux C."/>
            <person name="Methner A."/>
            <person name="Overmann J."/>
        </authorList>
    </citation>
    <scope>NUCLEOTIDE SEQUENCE</scope>
    <source>
        <strain evidence="9">ARW1-2F2</strain>
    </source>
</reference>
<evidence type="ECO:0000313" key="10">
    <source>
        <dbReference type="Proteomes" id="UP001060012"/>
    </source>
</evidence>
<dbReference type="PANTHER" id="PTHR42755">
    <property type="entry name" value="3-DEOXY-MANNO-OCTULOSONATE CYTIDYLYLTRANSFERASE"/>
    <property type="match status" value="1"/>
</dbReference>
<evidence type="ECO:0000256" key="5">
    <source>
        <dbReference type="ARBA" id="ARBA00031445"/>
    </source>
</evidence>